<comment type="similarity">
    <text evidence="2">Belongs to the peptidase S54 family.</text>
</comment>
<dbReference type="PANTHER" id="PTHR43731:SF14">
    <property type="entry name" value="PRESENILIN-ASSOCIATED RHOMBOID-LIKE PROTEIN, MITOCHONDRIAL"/>
    <property type="match status" value="1"/>
</dbReference>
<dbReference type="EMBL" id="CADDAV010000001">
    <property type="protein sequence ID" value="CAB0579027.1"/>
    <property type="molecule type" value="Genomic_DNA"/>
</dbReference>
<evidence type="ECO:0000256" key="6">
    <source>
        <dbReference type="ARBA" id="ARBA00023136"/>
    </source>
</evidence>
<comment type="caution">
    <text evidence="8">The sequence shown here is derived from an EMBL/GenBank/DDBJ whole genome shotgun (WGS) entry which is preliminary data.</text>
</comment>
<proteinExistence type="inferred from homology"/>
<dbReference type="SUPFAM" id="SSF144091">
    <property type="entry name" value="Rhomboid-like"/>
    <property type="match status" value="1"/>
</dbReference>
<dbReference type="GO" id="GO:0004252">
    <property type="term" value="F:serine-type endopeptidase activity"/>
    <property type="evidence" value="ECO:0007669"/>
    <property type="project" value="InterPro"/>
</dbReference>
<dbReference type="Gene3D" id="1.20.1540.10">
    <property type="entry name" value="Rhomboid-like"/>
    <property type="match status" value="1"/>
</dbReference>
<evidence type="ECO:0000313" key="8">
    <source>
        <dbReference type="EMBL" id="CAB0579027.1"/>
    </source>
</evidence>
<dbReference type="AlphaFoldDB" id="A0A6J4WIF8"/>
<name>A0A6J4WIF8_CORDP</name>
<comment type="subcellular location">
    <subcellularLocation>
        <location evidence="1">Membrane</location>
        <topology evidence="1">Multi-pass membrane protein</topology>
    </subcellularLocation>
</comment>
<reference evidence="8 9" key="1">
    <citation type="submission" date="2020-02" db="EMBL/GenBank/DDBJ databases">
        <authorList>
            <person name="Brisse S."/>
        </authorList>
    </citation>
    <scope>NUCLEOTIDE SEQUENCE [LARGE SCALE GENOMIC DNA]</scope>
    <source>
        <strain evidence="8">CIP107547</strain>
    </source>
</reference>
<dbReference type="KEGG" id="cdip:ERS451417_00032"/>
<organism evidence="8 9">
    <name type="scientific">Corynebacterium diphtheriae</name>
    <dbReference type="NCBI Taxonomy" id="1717"/>
    <lineage>
        <taxon>Bacteria</taxon>
        <taxon>Bacillati</taxon>
        <taxon>Actinomycetota</taxon>
        <taxon>Actinomycetes</taxon>
        <taxon>Mycobacteriales</taxon>
        <taxon>Corynebacteriaceae</taxon>
        <taxon>Corynebacterium</taxon>
    </lineage>
</organism>
<sequence>MIAFFNEVGVVHTEVMNALKRAYGQAPATAVLCALTILIYLLTVVESRSIEHNLSDSWIADHWTLYGPYSHGLGWLRMVGTVFLHSGPTHLALNMFMLFFFGREIEHYLGSGRFTLAYIVSGIGASATVLLMDPLAPTVGASGAVYGLMAIFVAMSYRLRRDLTAPLILIAVNVGYSLLMDGVSLWGHLGGLLTGCVLGIVLVIAQTTRGGKRG</sequence>
<evidence type="ECO:0000256" key="1">
    <source>
        <dbReference type="ARBA" id="ARBA00004141"/>
    </source>
</evidence>
<evidence type="ECO:0000256" key="4">
    <source>
        <dbReference type="ARBA" id="ARBA00022801"/>
    </source>
</evidence>
<feature type="domain" description="Peptidase S54 rhomboid" evidence="7">
    <location>
        <begin position="75"/>
        <end position="203"/>
    </location>
</feature>
<keyword evidence="6" id="KW-0472">Membrane</keyword>
<dbReference type="PANTHER" id="PTHR43731">
    <property type="entry name" value="RHOMBOID PROTEASE"/>
    <property type="match status" value="1"/>
</dbReference>
<dbReference type="OMA" id="MNVERIY"/>
<keyword evidence="4" id="KW-0378">Hydrolase</keyword>
<dbReference type="GO" id="GO:0016020">
    <property type="term" value="C:membrane"/>
    <property type="evidence" value="ECO:0007669"/>
    <property type="project" value="UniProtKB-SubCell"/>
</dbReference>
<dbReference type="Pfam" id="PF01694">
    <property type="entry name" value="Rhomboid"/>
    <property type="match status" value="1"/>
</dbReference>
<dbReference type="InterPro" id="IPR050925">
    <property type="entry name" value="Rhomboid_protease_S54"/>
</dbReference>
<evidence type="ECO:0000256" key="2">
    <source>
        <dbReference type="ARBA" id="ARBA00009045"/>
    </source>
</evidence>
<gene>
    <name evidence="8" type="ORF">CIP107547_00153</name>
</gene>
<dbReference type="GO" id="GO:0006508">
    <property type="term" value="P:proteolysis"/>
    <property type="evidence" value="ECO:0007669"/>
    <property type="project" value="UniProtKB-KW"/>
</dbReference>
<evidence type="ECO:0000313" key="9">
    <source>
        <dbReference type="Proteomes" id="UP000480222"/>
    </source>
</evidence>
<keyword evidence="5" id="KW-1133">Transmembrane helix</keyword>
<dbReference type="InterPro" id="IPR022764">
    <property type="entry name" value="Peptidase_S54_rhomboid_dom"/>
</dbReference>
<evidence type="ECO:0000256" key="5">
    <source>
        <dbReference type="ARBA" id="ARBA00022989"/>
    </source>
</evidence>
<dbReference type="InterPro" id="IPR035952">
    <property type="entry name" value="Rhomboid-like_sf"/>
</dbReference>
<accession>A0A6J4WIF8</accession>
<keyword evidence="8" id="KW-0645">Protease</keyword>
<protein>
    <submittedName>
        <fullName evidence="8">Rhomboid family intramembrane serine protease</fullName>
    </submittedName>
</protein>
<keyword evidence="3" id="KW-0812">Transmembrane</keyword>
<evidence type="ECO:0000259" key="7">
    <source>
        <dbReference type="Pfam" id="PF01694"/>
    </source>
</evidence>
<dbReference type="Proteomes" id="UP000480222">
    <property type="component" value="Unassembled WGS sequence"/>
</dbReference>
<evidence type="ECO:0000256" key="3">
    <source>
        <dbReference type="ARBA" id="ARBA00022692"/>
    </source>
</evidence>